<evidence type="ECO:0000313" key="1">
    <source>
        <dbReference type="EMBL" id="CEK77189.1"/>
    </source>
</evidence>
<protein>
    <submittedName>
        <fullName evidence="1">Uncharacterized protein</fullName>
    </submittedName>
</protein>
<accession>A0A0B7A876</accession>
<proteinExistence type="predicted"/>
<dbReference type="EMBL" id="HACG01030324">
    <property type="protein sequence ID" value="CEK77189.1"/>
    <property type="molecule type" value="Transcribed_RNA"/>
</dbReference>
<dbReference type="AlphaFoldDB" id="A0A0B7A876"/>
<sequence length="57" mass="6737">MKCIKTLKKQNFKTVKATNCRSQSPNVMQRTNHYPQTLNRTQQTETIYTESLKFVKT</sequence>
<reference evidence="1" key="1">
    <citation type="submission" date="2014-12" db="EMBL/GenBank/DDBJ databases">
        <title>Insight into the proteome of Arion vulgaris.</title>
        <authorList>
            <person name="Aradska J."/>
            <person name="Bulat T."/>
            <person name="Smidak R."/>
            <person name="Sarate P."/>
            <person name="Gangsoo J."/>
            <person name="Sialana F."/>
            <person name="Bilban M."/>
            <person name="Lubec G."/>
        </authorList>
    </citation>
    <scope>NUCLEOTIDE SEQUENCE</scope>
    <source>
        <tissue evidence="1">Skin</tissue>
    </source>
</reference>
<gene>
    <name evidence="1" type="primary">ORF103374</name>
</gene>
<organism evidence="1">
    <name type="scientific">Arion vulgaris</name>
    <dbReference type="NCBI Taxonomy" id="1028688"/>
    <lineage>
        <taxon>Eukaryota</taxon>
        <taxon>Metazoa</taxon>
        <taxon>Spiralia</taxon>
        <taxon>Lophotrochozoa</taxon>
        <taxon>Mollusca</taxon>
        <taxon>Gastropoda</taxon>
        <taxon>Heterobranchia</taxon>
        <taxon>Euthyneura</taxon>
        <taxon>Panpulmonata</taxon>
        <taxon>Eupulmonata</taxon>
        <taxon>Stylommatophora</taxon>
        <taxon>Helicina</taxon>
        <taxon>Arionoidea</taxon>
        <taxon>Arionidae</taxon>
        <taxon>Arion</taxon>
    </lineage>
</organism>
<name>A0A0B7A876_9EUPU</name>